<name>A0ABT8GIE7_9MICO</name>
<evidence type="ECO:0000256" key="5">
    <source>
        <dbReference type="ARBA" id="ARBA00022679"/>
    </source>
</evidence>
<keyword evidence="9" id="KW-0408">Iron</keyword>
<comment type="caution">
    <text evidence="14">The sequence shown here is derived from an EMBL/GenBank/DDBJ whole genome shotgun (WGS) entry which is preliminary data.</text>
</comment>
<keyword evidence="15" id="KW-1185">Reference proteome</keyword>
<protein>
    <recommendedName>
        <fullName evidence="10">Thiamine pyrimidine synthase</fullName>
    </recommendedName>
</protein>
<evidence type="ECO:0000256" key="8">
    <source>
        <dbReference type="ARBA" id="ARBA00022977"/>
    </source>
</evidence>
<evidence type="ECO:0000256" key="4">
    <source>
        <dbReference type="ARBA" id="ARBA00011738"/>
    </source>
</evidence>
<dbReference type="InterPro" id="IPR027939">
    <property type="entry name" value="NMT1/THI5"/>
</dbReference>
<organism evidence="14 15">
    <name type="scientific">Demequina muriae</name>
    <dbReference type="NCBI Taxonomy" id="3051664"/>
    <lineage>
        <taxon>Bacteria</taxon>
        <taxon>Bacillati</taxon>
        <taxon>Actinomycetota</taxon>
        <taxon>Actinomycetes</taxon>
        <taxon>Micrococcales</taxon>
        <taxon>Demequinaceae</taxon>
        <taxon>Demequina</taxon>
    </lineage>
</organism>
<dbReference type="EMBL" id="JAUHQA010000001">
    <property type="protein sequence ID" value="MDN4481199.1"/>
    <property type="molecule type" value="Genomic_DNA"/>
</dbReference>
<evidence type="ECO:0000256" key="9">
    <source>
        <dbReference type="ARBA" id="ARBA00023004"/>
    </source>
</evidence>
<dbReference type="Proteomes" id="UP001172708">
    <property type="component" value="Unassembled WGS sequence"/>
</dbReference>
<comment type="catalytic activity">
    <reaction evidence="11">
        <text>N(6)-(pyridoxal phosphate)-L-lysyl-[4-amino-5-hydroxymethyl-2-methylpyrimidine phosphate synthase] + L-histidyl-[4-amino-5-hydroxymethyl-2-methylpyrimidine phosphate synthase] + 2 Fe(3+) + 4 H2O = L-lysyl-[4-amino-5-hydroxymethyl-2-methylpyrimidine phosphate synthase] + (2S)-2-amino-5-hydroxy-4-oxopentanoyl-[4-amino-5-hydroxymethyl-2-methylpyrimidine phosphate synthase] + 4-amino-2-methyl-5-(phosphooxymethyl)pyrimidine + 3-oxopropanoate + 2 Fe(2+) + 2 H(+)</text>
        <dbReference type="Rhea" id="RHEA:65756"/>
        <dbReference type="Rhea" id="RHEA-COMP:16892"/>
        <dbReference type="Rhea" id="RHEA-COMP:16893"/>
        <dbReference type="Rhea" id="RHEA-COMP:16894"/>
        <dbReference type="Rhea" id="RHEA-COMP:16895"/>
        <dbReference type="ChEBI" id="CHEBI:15377"/>
        <dbReference type="ChEBI" id="CHEBI:15378"/>
        <dbReference type="ChEBI" id="CHEBI:29033"/>
        <dbReference type="ChEBI" id="CHEBI:29034"/>
        <dbReference type="ChEBI" id="CHEBI:29969"/>
        <dbReference type="ChEBI" id="CHEBI:29979"/>
        <dbReference type="ChEBI" id="CHEBI:33190"/>
        <dbReference type="ChEBI" id="CHEBI:58354"/>
        <dbReference type="ChEBI" id="CHEBI:143915"/>
        <dbReference type="ChEBI" id="CHEBI:157692"/>
    </reaction>
    <physiologicalReaction direction="left-to-right" evidence="11">
        <dbReference type="Rhea" id="RHEA:65757"/>
    </physiologicalReaction>
</comment>
<dbReference type="InterPro" id="IPR015168">
    <property type="entry name" value="SsuA/THI5"/>
</dbReference>
<feature type="signal peptide" evidence="12">
    <location>
        <begin position="1"/>
        <end position="32"/>
    </location>
</feature>
<evidence type="ECO:0000256" key="2">
    <source>
        <dbReference type="ARBA" id="ARBA00004948"/>
    </source>
</evidence>
<proteinExistence type="inferred from homology"/>
<feature type="domain" description="SsuA/THI5-like" evidence="13">
    <location>
        <begin position="68"/>
        <end position="277"/>
    </location>
</feature>
<keyword evidence="6" id="KW-0479">Metal-binding</keyword>
<keyword evidence="12" id="KW-0732">Signal</keyword>
<comment type="function">
    <text evidence="1">Responsible for the formation of the pyrimidine heterocycle in the thiamine biosynthesis pathway. Catalyzes the formation of hydroxymethylpyrimidine phosphate (HMP-P) from histidine and pyridoxal phosphate (PLP). The protein uses PLP and the active site histidine to form HMP-P, generating an inactive enzyme. The enzyme can only undergo a single turnover, which suggests it is a suicide enzyme.</text>
</comment>
<evidence type="ECO:0000256" key="1">
    <source>
        <dbReference type="ARBA" id="ARBA00003469"/>
    </source>
</evidence>
<evidence type="ECO:0000313" key="14">
    <source>
        <dbReference type="EMBL" id="MDN4481199.1"/>
    </source>
</evidence>
<evidence type="ECO:0000256" key="3">
    <source>
        <dbReference type="ARBA" id="ARBA00009406"/>
    </source>
</evidence>
<dbReference type="SUPFAM" id="SSF53850">
    <property type="entry name" value="Periplasmic binding protein-like II"/>
    <property type="match status" value="1"/>
</dbReference>
<evidence type="ECO:0000256" key="11">
    <source>
        <dbReference type="ARBA" id="ARBA00048179"/>
    </source>
</evidence>
<evidence type="ECO:0000259" key="13">
    <source>
        <dbReference type="Pfam" id="PF09084"/>
    </source>
</evidence>
<evidence type="ECO:0000313" key="15">
    <source>
        <dbReference type="Proteomes" id="UP001172708"/>
    </source>
</evidence>
<comment type="pathway">
    <text evidence="2">Cofactor biosynthesis; thiamine diphosphate biosynthesis.</text>
</comment>
<keyword evidence="5" id="KW-0808">Transferase</keyword>
<accession>A0ABT8GIE7</accession>
<dbReference type="Pfam" id="PF09084">
    <property type="entry name" value="NMT1"/>
    <property type="match status" value="1"/>
</dbReference>
<dbReference type="RefSeq" id="WP_301142739.1">
    <property type="nucleotide sequence ID" value="NZ_JAUHQA010000001.1"/>
</dbReference>
<comment type="similarity">
    <text evidence="3">Belongs to the NMT1/THI5 family.</text>
</comment>
<evidence type="ECO:0000256" key="12">
    <source>
        <dbReference type="SAM" id="SignalP"/>
    </source>
</evidence>
<reference evidence="14" key="1">
    <citation type="submission" date="2023-06" db="EMBL/GenBank/DDBJ databases">
        <title>Egi l300058.</title>
        <authorList>
            <person name="Gao L."/>
            <person name="Fang B.-Z."/>
            <person name="Li W.-J."/>
        </authorList>
    </citation>
    <scope>NUCLEOTIDE SEQUENCE</scope>
    <source>
        <strain evidence="14">EGI L300058</strain>
    </source>
</reference>
<dbReference type="PANTHER" id="PTHR31528">
    <property type="entry name" value="4-AMINO-5-HYDROXYMETHYL-2-METHYLPYRIMIDINE PHOSPHATE SYNTHASE THI11-RELATED"/>
    <property type="match status" value="1"/>
</dbReference>
<feature type="chain" id="PRO_5045490182" description="Thiamine pyrimidine synthase" evidence="12">
    <location>
        <begin position="33"/>
        <end position="367"/>
    </location>
</feature>
<keyword evidence="8" id="KW-0784">Thiamine biosynthesis</keyword>
<evidence type="ECO:0000256" key="10">
    <source>
        <dbReference type="ARBA" id="ARBA00033171"/>
    </source>
</evidence>
<gene>
    <name evidence="14" type="ORF">QQX02_09715</name>
</gene>
<keyword evidence="7" id="KW-0663">Pyridoxal phosphate</keyword>
<comment type="subunit">
    <text evidence="4">Homodimer.</text>
</comment>
<dbReference type="Gene3D" id="3.40.190.10">
    <property type="entry name" value="Periplasmic binding protein-like II"/>
    <property type="match status" value="2"/>
</dbReference>
<sequence length="367" mass="37953">MSLLVEAFGSRAKRMAATAVAAAAALSLAACASGSSDEGSATPDASGTAPAEAASYGDISVQLSWIKNEEFAGEFFADSKGYYTEAGFDTVNLVPGPSTGVAELVSGTVDVALSDAVSIGAGIGNEGAPLKIIGATYQKNPFTVLSLADGGNILTPADLIGKRIGVQDSNTALFNALLAANDISPDELEIVPVQYDPAPLISGEVDGFIAYLTNESLIVESEGYATANLPFADNGLPFVAETFTVTDDAIANDREMLKAFLVAEIKGWTDAVNDPAEGSRLAVEEYGVDLELNPEVSALGSTTQAEQLVVSPDTEEFGLFAITESLQEETIASLAGAGIEVSAADLFDMSLLAEVYEEYPELVDYAG</sequence>
<evidence type="ECO:0000256" key="7">
    <source>
        <dbReference type="ARBA" id="ARBA00022898"/>
    </source>
</evidence>
<evidence type="ECO:0000256" key="6">
    <source>
        <dbReference type="ARBA" id="ARBA00022723"/>
    </source>
</evidence>
<dbReference type="PANTHER" id="PTHR31528:SF1">
    <property type="entry name" value="4-AMINO-5-HYDROXYMETHYL-2-METHYLPYRIMIDINE PHOSPHATE SYNTHASE THI11-RELATED"/>
    <property type="match status" value="1"/>
</dbReference>